<accession>A0A2H0B6F5</accession>
<proteinExistence type="inferred from homology"/>
<dbReference type="FunFam" id="1.20.81.30:FF:000001">
    <property type="entry name" value="Type II secretion system protein F"/>
    <property type="match status" value="2"/>
</dbReference>
<sequence length="408" mass="45327">MQTFRYKAIQSNGKIIEQSIQARSRDEIVATLRSKKNKIIFVKKESNTSNLVGNKVSTIEKANFCRYMAVMLKAGLSISESIDIISSETENKKMKLILQALSFKLQEGGEVSMILAKYPEVFDPIFLALVKAGEQSGSLEKTFEYLSDQLYAVHRLNKKIQGAMMYPAVIISAMFGVGFLMMTFVLPRLSQTFLKMKIPLPLPTKILLETGKFIGDNVLLVFLILGLIIGLIAFLFGYHKTRQFLVSRISNLPIIKNLFRQIDLARFTRTLATLLQSGVSIVSALQIASKTLSQFDMQRVAAQFEKGVSEGKTIADVLSTNKKTFPSLMVQTIKTGEKTGTLDSVLMDLSDYYEAELEEKLKEFTTILEPIIMLVIGVAVGAMVIMIIAPIYSVMGQIQGPSKGMGVK</sequence>
<evidence type="ECO:0000256" key="1">
    <source>
        <dbReference type="ARBA" id="ARBA00004429"/>
    </source>
</evidence>
<dbReference type="AlphaFoldDB" id="A0A2H0B6F5"/>
<comment type="subcellular location">
    <subcellularLocation>
        <location evidence="1">Cell inner membrane</location>
        <topology evidence="1">Multi-pass membrane protein</topology>
    </subcellularLocation>
</comment>
<keyword evidence="6 8" id="KW-1133">Transmembrane helix</keyword>
<keyword evidence="5 8" id="KW-0812">Transmembrane</keyword>
<evidence type="ECO:0000256" key="5">
    <source>
        <dbReference type="ARBA" id="ARBA00022692"/>
    </source>
</evidence>
<evidence type="ECO:0000256" key="2">
    <source>
        <dbReference type="ARBA" id="ARBA00005745"/>
    </source>
</evidence>
<dbReference type="PANTHER" id="PTHR30012:SF0">
    <property type="entry name" value="TYPE II SECRETION SYSTEM PROTEIN F-RELATED"/>
    <property type="match status" value="1"/>
</dbReference>
<evidence type="ECO:0000313" key="11">
    <source>
        <dbReference type="Proteomes" id="UP000229459"/>
    </source>
</evidence>
<dbReference type="InterPro" id="IPR018076">
    <property type="entry name" value="T2SS_GspF_dom"/>
</dbReference>
<comment type="caution">
    <text evidence="10">The sequence shown here is derived from an EMBL/GenBank/DDBJ whole genome shotgun (WGS) entry which is preliminary data.</text>
</comment>
<dbReference type="PANTHER" id="PTHR30012">
    <property type="entry name" value="GENERAL SECRETION PATHWAY PROTEIN"/>
    <property type="match status" value="1"/>
</dbReference>
<comment type="similarity">
    <text evidence="2">Belongs to the GSP F family.</text>
</comment>
<dbReference type="Pfam" id="PF00482">
    <property type="entry name" value="T2SSF"/>
    <property type="match status" value="2"/>
</dbReference>
<evidence type="ECO:0000259" key="9">
    <source>
        <dbReference type="Pfam" id="PF00482"/>
    </source>
</evidence>
<organism evidence="10 11">
    <name type="scientific">Candidatus Beckwithbacteria bacterium CG23_combo_of_CG06-09_8_20_14_all_34_8</name>
    <dbReference type="NCBI Taxonomy" id="1974497"/>
    <lineage>
        <taxon>Bacteria</taxon>
        <taxon>Candidatus Beckwithiibacteriota</taxon>
    </lineage>
</organism>
<dbReference type="GO" id="GO:0005886">
    <property type="term" value="C:plasma membrane"/>
    <property type="evidence" value="ECO:0007669"/>
    <property type="project" value="UniProtKB-SubCell"/>
</dbReference>
<dbReference type="Gene3D" id="1.20.81.30">
    <property type="entry name" value="Type II secretion system (T2SS), domain F"/>
    <property type="match status" value="2"/>
</dbReference>
<dbReference type="PRINTS" id="PR00812">
    <property type="entry name" value="BCTERIALGSPF"/>
</dbReference>
<evidence type="ECO:0000256" key="4">
    <source>
        <dbReference type="ARBA" id="ARBA00022519"/>
    </source>
</evidence>
<evidence type="ECO:0000256" key="3">
    <source>
        <dbReference type="ARBA" id="ARBA00022475"/>
    </source>
</evidence>
<keyword evidence="7 8" id="KW-0472">Membrane</keyword>
<reference evidence="10 11" key="1">
    <citation type="submission" date="2017-09" db="EMBL/GenBank/DDBJ databases">
        <title>Depth-based differentiation of microbial function through sediment-hosted aquifers and enrichment of novel symbionts in the deep terrestrial subsurface.</title>
        <authorList>
            <person name="Probst A.J."/>
            <person name="Ladd B."/>
            <person name="Jarett J.K."/>
            <person name="Geller-Mcgrath D.E."/>
            <person name="Sieber C.M."/>
            <person name="Emerson J.B."/>
            <person name="Anantharaman K."/>
            <person name="Thomas B.C."/>
            <person name="Malmstrom R."/>
            <person name="Stieglmeier M."/>
            <person name="Klingl A."/>
            <person name="Woyke T."/>
            <person name="Ryan C.M."/>
            <person name="Banfield J.F."/>
        </authorList>
    </citation>
    <scope>NUCLEOTIDE SEQUENCE [LARGE SCALE GENOMIC DNA]</scope>
    <source>
        <strain evidence="10">CG23_combo_of_CG06-09_8_20_14_all_34_8</strain>
    </source>
</reference>
<feature type="domain" description="Type II secretion system protein GspF" evidence="9">
    <location>
        <begin position="64"/>
        <end position="187"/>
    </location>
</feature>
<feature type="domain" description="Type II secretion system protein GspF" evidence="9">
    <location>
        <begin position="267"/>
        <end position="390"/>
    </location>
</feature>
<feature type="transmembrane region" description="Helical" evidence="8">
    <location>
        <begin position="371"/>
        <end position="395"/>
    </location>
</feature>
<keyword evidence="4" id="KW-0997">Cell inner membrane</keyword>
<evidence type="ECO:0000256" key="8">
    <source>
        <dbReference type="SAM" id="Phobius"/>
    </source>
</evidence>
<dbReference type="InterPro" id="IPR042094">
    <property type="entry name" value="T2SS_GspF_sf"/>
</dbReference>
<dbReference type="Proteomes" id="UP000229459">
    <property type="component" value="Unassembled WGS sequence"/>
</dbReference>
<evidence type="ECO:0000256" key="7">
    <source>
        <dbReference type="ARBA" id="ARBA00023136"/>
    </source>
</evidence>
<feature type="transmembrane region" description="Helical" evidence="8">
    <location>
        <begin position="218"/>
        <end position="238"/>
    </location>
</feature>
<evidence type="ECO:0000313" key="10">
    <source>
        <dbReference type="EMBL" id="PIP53227.1"/>
    </source>
</evidence>
<feature type="transmembrane region" description="Helical" evidence="8">
    <location>
        <begin position="164"/>
        <end position="186"/>
    </location>
</feature>
<dbReference type="EMBL" id="PCSR01000049">
    <property type="protein sequence ID" value="PIP53227.1"/>
    <property type="molecule type" value="Genomic_DNA"/>
</dbReference>
<name>A0A2H0B6F5_9BACT</name>
<protein>
    <recommendedName>
        <fullName evidence="9">Type II secretion system protein GspF domain-containing protein</fullName>
    </recommendedName>
</protein>
<evidence type="ECO:0000256" key="6">
    <source>
        <dbReference type="ARBA" id="ARBA00022989"/>
    </source>
</evidence>
<dbReference type="InterPro" id="IPR003004">
    <property type="entry name" value="GspF/PilC"/>
</dbReference>
<gene>
    <name evidence="10" type="ORF">COX08_02150</name>
</gene>
<keyword evidence="3" id="KW-1003">Cell membrane</keyword>